<evidence type="ECO:0000313" key="3">
    <source>
        <dbReference type="Proteomes" id="UP001272137"/>
    </source>
</evidence>
<protein>
    <submittedName>
        <fullName evidence="2">AraC family regulatory domain protein</fullName>
    </submittedName>
</protein>
<proteinExistence type="predicted"/>
<reference evidence="2" key="1">
    <citation type="submission" date="2018-08" db="EMBL/GenBank/DDBJ databases">
        <title>Identification of Burkholderia cepacia strains that express a Burkholderia pseudomallei-like capsular polysaccharide.</title>
        <authorList>
            <person name="Burtnick M.N."/>
            <person name="Vongsouvath M."/>
            <person name="Newton P."/>
            <person name="Wuthiekanun V."/>
            <person name="Limmathurotsakul D."/>
            <person name="Brett P.J."/>
            <person name="Chantratita N."/>
            <person name="Dance D.A."/>
        </authorList>
    </citation>
    <scope>NUCLEOTIDE SEQUENCE</scope>
    <source>
        <strain evidence="2">SBXCC001</strain>
    </source>
</reference>
<sequence length="54" mass="6391">MRKKGVEGRRAHNEAMKRKAKDGANFTNIQQNDHLDSWQTVLRIDSPLLLLWRF</sequence>
<accession>A0AAW9CMG6</accession>
<feature type="region of interest" description="Disordered" evidence="1">
    <location>
        <begin position="1"/>
        <end position="24"/>
    </location>
</feature>
<evidence type="ECO:0000256" key="1">
    <source>
        <dbReference type="SAM" id="MobiDB-lite"/>
    </source>
</evidence>
<dbReference type="EMBL" id="QXCT01000001">
    <property type="protein sequence ID" value="MDW9251850.1"/>
    <property type="molecule type" value="Genomic_DNA"/>
</dbReference>
<evidence type="ECO:0000313" key="2">
    <source>
        <dbReference type="EMBL" id="MDW9251850.1"/>
    </source>
</evidence>
<comment type="caution">
    <text evidence="2">The sequence shown here is derived from an EMBL/GenBank/DDBJ whole genome shotgun (WGS) entry which is preliminary data.</text>
</comment>
<gene>
    <name evidence="2" type="ORF">C7S16_4438</name>
</gene>
<dbReference type="Proteomes" id="UP001272137">
    <property type="component" value="Unassembled WGS sequence"/>
</dbReference>
<feature type="compositionally biased region" description="Basic and acidic residues" evidence="1">
    <location>
        <begin position="1"/>
        <end position="17"/>
    </location>
</feature>
<name>A0AAW9CMG6_BURTH</name>
<dbReference type="AlphaFoldDB" id="A0AAW9CMG6"/>
<organism evidence="2 3">
    <name type="scientific">Burkholderia thailandensis</name>
    <dbReference type="NCBI Taxonomy" id="57975"/>
    <lineage>
        <taxon>Bacteria</taxon>
        <taxon>Pseudomonadati</taxon>
        <taxon>Pseudomonadota</taxon>
        <taxon>Betaproteobacteria</taxon>
        <taxon>Burkholderiales</taxon>
        <taxon>Burkholderiaceae</taxon>
        <taxon>Burkholderia</taxon>
        <taxon>pseudomallei group</taxon>
    </lineage>
</organism>